<dbReference type="SUPFAM" id="SSF50475">
    <property type="entry name" value="FMN-binding split barrel"/>
    <property type="match status" value="1"/>
</dbReference>
<evidence type="ECO:0000256" key="3">
    <source>
        <dbReference type="ARBA" id="ARBA00022643"/>
    </source>
</evidence>
<dbReference type="EMBL" id="CAEUNJ010000054">
    <property type="protein sequence ID" value="CAB4372099.1"/>
    <property type="molecule type" value="Genomic_DNA"/>
</dbReference>
<dbReference type="PANTHER" id="PTHR10851:SF0">
    <property type="entry name" value="PYRIDOXINE-5'-PHOSPHATE OXIDASE"/>
    <property type="match status" value="1"/>
</dbReference>
<dbReference type="GO" id="GO:0004733">
    <property type="term" value="F:pyridoxamine phosphate oxidase activity"/>
    <property type="evidence" value="ECO:0007669"/>
    <property type="project" value="InterPro"/>
</dbReference>
<reference evidence="9" key="1">
    <citation type="submission" date="2020-05" db="EMBL/GenBank/DDBJ databases">
        <authorList>
            <person name="Chiriac C."/>
            <person name="Salcher M."/>
            <person name="Ghai R."/>
            <person name="Kavagutti S V."/>
        </authorList>
    </citation>
    <scope>NUCLEOTIDE SEQUENCE</scope>
</reference>
<dbReference type="PROSITE" id="PS01064">
    <property type="entry name" value="PYRIDOX_OXIDASE"/>
    <property type="match status" value="1"/>
</dbReference>
<dbReference type="EMBL" id="CAEZTY010000019">
    <property type="protein sequence ID" value="CAB4582246.1"/>
    <property type="molecule type" value="Genomic_DNA"/>
</dbReference>
<dbReference type="EMBL" id="CAEZVC010000076">
    <property type="protein sequence ID" value="CAB4626554.1"/>
    <property type="molecule type" value="Genomic_DNA"/>
</dbReference>
<accession>A0A6J6F1C8</accession>
<dbReference type="PIRSF" id="PIRSF000190">
    <property type="entry name" value="Pyd_amn-ph_oxd"/>
    <property type="match status" value="1"/>
</dbReference>
<protein>
    <submittedName>
        <fullName evidence="9">Unannotated protein</fullName>
    </submittedName>
</protein>
<dbReference type="EMBL" id="CAFAAM010000127">
    <property type="protein sequence ID" value="CAB4808259.1"/>
    <property type="molecule type" value="Genomic_DNA"/>
</dbReference>
<dbReference type="NCBIfam" id="TIGR00558">
    <property type="entry name" value="pdxH"/>
    <property type="match status" value="1"/>
</dbReference>
<evidence type="ECO:0000313" key="15">
    <source>
        <dbReference type="EMBL" id="CAB5075428.1"/>
    </source>
</evidence>
<dbReference type="Pfam" id="PF01243">
    <property type="entry name" value="PNPOx_N"/>
    <property type="match status" value="1"/>
</dbReference>
<gene>
    <name evidence="9" type="ORF">UFOPK1762_00713</name>
    <name evidence="10" type="ORF">UFOPK1906_01209</name>
    <name evidence="11" type="ORF">UFOPK2624_00195</name>
    <name evidence="12" type="ORF">UFOPK2969_00608</name>
    <name evidence="13" type="ORF">UFOPK3010_00989</name>
    <name evidence="7" type="ORF">UFOPK3331_00306</name>
    <name evidence="14" type="ORF">UFOPK3785_00427</name>
    <name evidence="8" type="ORF">UFOPK4201_01262</name>
    <name evidence="15" type="ORF">UFOPK4371_00500</name>
</gene>
<dbReference type="InterPro" id="IPR011576">
    <property type="entry name" value="Pyridox_Oxase_N"/>
</dbReference>
<dbReference type="HAMAP" id="MF_01629">
    <property type="entry name" value="PdxH"/>
    <property type="match status" value="1"/>
</dbReference>
<dbReference type="Pfam" id="PF10590">
    <property type="entry name" value="PNP_phzG_C"/>
    <property type="match status" value="1"/>
</dbReference>
<sequence>MSAAPELDVLRAELQEKGLRRAELLEDPFAQFDAWFEFAKSVNTHEPHAMVLSSVGADGMPSSRHVLLKGLDHGFVFFTNYTSQKGRELSDHPQASICFPWNILSRQVRVVGTVERVTEAESNEYFSTRPRGSQIGAWASHQSEVMADRSVLESRWAETDARFEGMDVPRPPHWGGFRVLPSEIEFWQGRQSRLHDRFRYTVDASQPIGWRIERLNP</sequence>
<comment type="cofactor">
    <cofactor evidence="1">
        <name>FMN</name>
        <dbReference type="ChEBI" id="CHEBI:58210"/>
    </cofactor>
</comment>
<evidence type="ECO:0000313" key="11">
    <source>
        <dbReference type="EMBL" id="CAB4694920.1"/>
    </source>
</evidence>
<dbReference type="EMBL" id="CAFBNJ010000014">
    <property type="protein sequence ID" value="CAB4944650.1"/>
    <property type="molecule type" value="Genomic_DNA"/>
</dbReference>
<dbReference type="InterPro" id="IPR012349">
    <property type="entry name" value="Split_barrel_FMN-bd"/>
</dbReference>
<evidence type="ECO:0000313" key="13">
    <source>
        <dbReference type="EMBL" id="CAB4808259.1"/>
    </source>
</evidence>
<evidence type="ECO:0000256" key="1">
    <source>
        <dbReference type="ARBA" id="ARBA00001917"/>
    </source>
</evidence>
<organism evidence="9">
    <name type="scientific">freshwater metagenome</name>
    <dbReference type="NCBI Taxonomy" id="449393"/>
    <lineage>
        <taxon>unclassified sequences</taxon>
        <taxon>metagenomes</taxon>
        <taxon>ecological metagenomes</taxon>
    </lineage>
</organism>
<evidence type="ECO:0000313" key="14">
    <source>
        <dbReference type="EMBL" id="CAB4944650.1"/>
    </source>
</evidence>
<dbReference type="GO" id="GO:0010181">
    <property type="term" value="F:FMN binding"/>
    <property type="evidence" value="ECO:0007669"/>
    <property type="project" value="InterPro"/>
</dbReference>
<evidence type="ECO:0000256" key="2">
    <source>
        <dbReference type="ARBA" id="ARBA00022630"/>
    </source>
</evidence>
<evidence type="ECO:0000313" key="9">
    <source>
        <dbReference type="EMBL" id="CAB4582246.1"/>
    </source>
</evidence>
<dbReference type="AlphaFoldDB" id="A0A6J6F1C8"/>
<evidence type="ECO:0000313" key="7">
    <source>
        <dbReference type="EMBL" id="CAB4332442.1"/>
    </source>
</evidence>
<evidence type="ECO:0000313" key="8">
    <source>
        <dbReference type="EMBL" id="CAB4372099.1"/>
    </source>
</evidence>
<evidence type="ECO:0000313" key="12">
    <source>
        <dbReference type="EMBL" id="CAB4788807.1"/>
    </source>
</evidence>
<feature type="domain" description="Pyridoxamine 5'-phosphate oxidase N-terminal" evidence="5">
    <location>
        <begin position="45"/>
        <end position="158"/>
    </location>
</feature>
<keyword evidence="2" id="KW-0285">Flavoprotein</keyword>
<keyword evidence="4" id="KW-0560">Oxidoreductase</keyword>
<dbReference type="NCBIfam" id="NF004231">
    <property type="entry name" value="PRK05679.1"/>
    <property type="match status" value="1"/>
</dbReference>
<dbReference type="PANTHER" id="PTHR10851">
    <property type="entry name" value="PYRIDOXINE-5-PHOSPHATE OXIDASE"/>
    <property type="match status" value="1"/>
</dbReference>
<dbReference type="GO" id="GO:0008615">
    <property type="term" value="P:pyridoxine biosynthetic process"/>
    <property type="evidence" value="ECO:0007669"/>
    <property type="project" value="InterPro"/>
</dbReference>
<dbReference type="InterPro" id="IPR000659">
    <property type="entry name" value="Pyridox_Oxase"/>
</dbReference>
<dbReference type="EMBL" id="CAEZXY010000004">
    <property type="protein sequence ID" value="CAB4694920.1"/>
    <property type="molecule type" value="Genomic_DNA"/>
</dbReference>
<dbReference type="Gene3D" id="2.30.110.10">
    <property type="entry name" value="Electron Transport, Fmn-binding Protein, Chain A"/>
    <property type="match status" value="1"/>
</dbReference>
<dbReference type="InterPro" id="IPR019576">
    <property type="entry name" value="Pyridoxamine_oxidase_dimer_C"/>
</dbReference>
<dbReference type="InterPro" id="IPR019740">
    <property type="entry name" value="Pyridox_Oxase_CS"/>
</dbReference>
<evidence type="ECO:0000256" key="4">
    <source>
        <dbReference type="ARBA" id="ARBA00023002"/>
    </source>
</evidence>
<dbReference type="EMBL" id="CAESAL010000006">
    <property type="protein sequence ID" value="CAB4332442.1"/>
    <property type="molecule type" value="Genomic_DNA"/>
</dbReference>
<evidence type="ECO:0000259" key="5">
    <source>
        <dbReference type="Pfam" id="PF01243"/>
    </source>
</evidence>
<proteinExistence type="inferred from homology"/>
<name>A0A6J6F1C8_9ZZZZ</name>
<dbReference type="EMBL" id="CAFBRD010000017">
    <property type="protein sequence ID" value="CAB5075428.1"/>
    <property type="molecule type" value="Genomic_DNA"/>
</dbReference>
<evidence type="ECO:0000313" key="10">
    <source>
        <dbReference type="EMBL" id="CAB4626554.1"/>
    </source>
</evidence>
<feature type="domain" description="Pyridoxine 5'-phosphate oxidase dimerisation C-terminal" evidence="6">
    <location>
        <begin position="174"/>
        <end position="217"/>
    </location>
</feature>
<keyword evidence="3" id="KW-0288">FMN</keyword>
<dbReference type="EMBL" id="CAFAAD010000032">
    <property type="protein sequence ID" value="CAB4788807.1"/>
    <property type="molecule type" value="Genomic_DNA"/>
</dbReference>
<evidence type="ECO:0000259" key="6">
    <source>
        <dbReference type="Pfam" id="PF10590"/>
    </source>
</evidence>